<evidence type="ECO:0000256" key="5">
    <source>
        <dbReference type="ARBA" id="ARBA00023204"/>
    </source>
</evidence>
<keyword evidence="4" id="KW-0227">DNA damage</keyword>
<dbReference type="PANTHER" id="PTHR43003">
    <property type="entry name" value="DNA-3-METHYLADENINE GLYCOSYLASE"/>
    <property type="match status" value="1"/>
</dbReference>
<protein>
    <recommendedName>
        <fullName evidence="3">DNA-3-methyladenine glycosylase II</fullName>
        <ecNumber evidence="3">3.2.2.21</ecNumber>
    </recommendedName>
</protein>
<dbReference type="EC" id="3.2.2.21" evidence="3"/>
<dbReference type="Gene3D" id="3.30.310.20">
    <property type="entry name" value="DNA-3-methyladenine glycosylase AlkA, N-terminal domain"/>
    <property type="match status" value="1"/>
</dbReference>
<dbReference type="Pfam" id="PF00730">
    <property type="entry name" value="HhH-GPD"/>
    <property type="match status" value="1"/>
</dbReference>
<dbReference type="GO" id="GO:0043916">
    <property type="term" value="F:DNA-7-methylguanine glycosylase activity"/>
    <property type="evidence" value="ECO:0007669"/>
    <property type="project" value="TreeGrafter"/>
</dbReference>
<dbReference type="Proteomes" id="UP000538292">
    <property type="component" value="Unassembled WGS sequence"/>
</dbReference>
<reference evidence="7 8" key="1">
    <citation type="submission" date="2020-07" db="EMBL/GenBank/DDBJ databases">
        <title>Thermoactinomyces phylogeny.</title>
        <authorList>
            <person name="Dunlap C."/>
        </authorList>
    </citation>
    <scope>NUCLEOTIDE SEQUENCE [LARGE SCALE GENOMIC DNA]</scope>
    <source>
        <strain evidence="7 8">AMNI-1</strain>
    </source>
</reference>
<dbReference type="InterPro" id="IPR011257">
    <property type="entry name" value="DNA_glycosylase"/>
</dbReference>
<dbReference type="GO" id="GO:0005737">
    <property type="term" value="C:cytoplasm"/>
    <property type="evidence" value="ECO:0007669"/>
    <property type="project" value="TreeGrafter"/>
</dbReference>
<organism evidence="7 8">
    <name type="scientific">Thermoactinomyces mirandus</name>
    <dbReference type="NCBI Taxonomy" id="2756294"/>
    <lineage>
        <taxon>Bacteria</taxon>
        <taxon>Bacillati</taxon>
        <taxon>Bacillota</taxon>
        <taxon>Bacilli</taxon>
        <taxon>Bacillales</taxon>
        <taxon>Thermoactinomycetaceae</taxon>
        <taxon>Thermoactinomyces</taxon>
    </lineage>
</organism>
<evidence type="ECO:0000256" key="1">
    <source>
        <dbReference type="ARBA" id="ARBA00000086"/>
    </source>
</evidence>
<dbReference type="PANTHER" id="PTHR43003:SF5">
    <property type="entry name" value="DNA-3-METHYLADENINE GLYCOSYLASE"/>
    <property type="match status" value="1"/>
</dbReference>
<evidence type="ECO:0000313" key="8">
    <source>
        <dbReference type="Proteomes" id="UP000538292"/>
    </source>
</evidence>
<dbReference type="SUPFAM" id="SSF48150">
    <property type="entry name" value="DNA-glycosylase"/>
    <property type="match status" value="1"/>
</dbReference>
<evidence type="ECO:0000259" key="6">
    <source>
        <dbReference type="SMART" id="SM00478"/>
    </source>
</evidence>
<dbReference type="InterPro" id="IPR051912">
    <property type="entry name" value="Alkylbase_DNA_Glycosylase/TA"/>
</dbReference>
<accession>A0A7W2AQ36</accession>
<evidence type="ECO:0000313" key="7">
    <source>
        <dbReference type="EMBL" id="MBA4601073.1"/>
    </source>
</evidence>
<dbReference type="Gene3D" id="1.10.1670.10">
    <property type="entry name" value="Helix-hairpin-Helix base-excision DNA repair enzymes (C-terminal)"/>
    <property type="match status" value="1"/>
</dbReference>
<keyword evidence="8" id="KW-1185">Reference proteome</keyword>
<evidence type="ECO:0000256" key="2">
    <source>
        <dbReference type="ARBA" id="ARBA00010817"/>
    </source>
</evidence>
<evidence type="ECO:0000256" key="4">
    <source>
        <dbReference type="ARBA" id="ARBA00022763"/>
    </source>
</evidence>
<dbReference type="Gene3D" id="1.10.340.30">
    <property type="entry name" value="Hypothetical protein, domain 2"/>
    <property type="match status" value="1"/>
</dbReference>
<comment type="caution">
    <text evidence="7">The sequence shown here is derived from an EMBL/GenBank/DDBJ whole genome shotgun (WGS) entry which is preliminary data.</text>
</comment>
<name>A0A7W2AQ36_9BACL</name>
<dbReference type="InterPro" id="IPR003265">
    <property type="entry name" value="HhH-GPD_domain"/>
</dbReference>
<dbReference type="FunFam" id="1.10.340.30:FF:000004">
    <property type="entry name" value="DNA-3-methyladenine glycosylase II"/>
    <property type="match status" value="1"/>
</dbReference>
<proteinExistence type="inferred from homology"/>
<evidence type="ECO:0000256" key="3">
    <source>
        <dbReference type="ARBA" id="ARBA00012000"/>
    </source>
</evidence>
<dbReference type="GO" id="GO:0006307">
    <property type="term" value="P:DNA alkylation repair"/>
    <property type="evidence" value="ECO:0007669"/>
    <property type="project" value="TreeGrafter"/>
</dbReference>
<dbReference type="CDD" id="cd00056">
    <property type="entry name" value="ENDO3c"/>
    <property type="match status" value="1"/>
</dbReference>
<feature type="domain" description="HhH-GPD" evidence="6">
    <location>
        <begin position="129"/>
        <end position="289"/>
    </location>
</feature>
<dbReference type="GO" id="GO:0006285">
    <property type="term" value="P:base-excision repair, AP site formation"/>
    <property type="evidence" value="ECO:0007669"/>
    <property type="project" value="TreeGrafter"/>
</dbReference>
<dbReference type="RefSeq" id="WP_181737178.1">
    <property type="nucleotide sequence ID" value="NZ_JACEOL010000004.1"/>
</dbReference>
<dbReference type="EMBL" id="JACEOL010000004">
    <property type="protein sequence ID" value="MBA4601073.1"/>
    <property type="molecule type" value="Genomic_DNA"/>
</dbReference>
<dbReference type="SMART" id="SM00478">
    <property type="entry name" value="ENDO3c"/>
    <property type="match status" value="1"/>
</dbReference>
<dbReference type="GO" id="GO:0008725">
    <property type="term" value="F:DNA-3-methyladenine glycosylase activity"/>
    <property type="evidence" value="ECO:0007669"/>
    <property type="project" value="TreeGrafter"/>
</dbReference>
<dbReference type="InterPro" id="IPR037046">
    <property type="entry name" value="AlkA_N_sf"/>
</dbReference>
<dbReference type="GO" id="GO:0032993">
    <property type="term" value="C:protein-DNA complex"/>
    <property type="evidence" value="ECO:0007669"/>
    <property type="project" value="TreeGrafter"/>
</dbReference>
<dbReference type="InterPro" id="IPR023170">
    <property type="entry name" value="HhH_base_excis_C"/>
</dbReference>
<comment type="catalytic activity">
    <reaction evidence="1">
        <text>Hydrolysis of alkylated DNA, releasing 3-methyladenine, 3-methylguanine, 7-methylguanine and 7-methyladenine.</text>
        <dbReference type="EC" id="3.2.2.21"/>
    </reaction>
</comment>
<keyword evidence="5" id="KW-0234">DNA repair</keyword>
<dbReference type="GO" id="GO:0032131">
    <property type="term" value="F:alkylated DNA binding"/>
    <property type="evidence" value="ECO:0007669"/>
    <property type="project" value="TreeGrafter"/>
</dbReference>
<dbReference type="AlphaFoldDB" id="A0A7W2AQ36"/>
<sequence>MKFSFPLFYPYSFFHTTKRLRTFEKSSYRYENGIFRRTIRGQNGPLLLEISCDKEESALQVKIKGAYCDGEKEGLRKKVAHMFSAEVDLRPFYEQLGKDPVLSPIIEERKGMHFVLDADLHECLLKTIIGQQLNVSFAATLTDRLVELAGDVAEFEGERWTVFPTPEQVARLEYEQLQALQFNRRKAEYIIDIARMIVSGELDLDELYHYTDEEVMERLLPIRGIGRWTVECVMLFGLGRPNLLPAQDIGLRNAVKQVYALEERPDEKTVRRLGQSWSPYASYVTFYLWDMLGNQNKYGKSD</sequence>
<comment type="similarity">
    <text evidence="2">Belongs to the alkylbase DNA glycosidase AlkA family.</text>
</comment>
<gene>
    <name evidence="7" type="ORF">H2C83_01765</name>
</gene>